<accession>A0ABD2CYR7</accession>
<keyword evidence="3" id="KW-1185">Reference proteome</keyword>
<feature type="signal peptide" evidence="1">
    <location>
        <begin position="1"/>
        <end position="20"/>
    </location>
</feature>
<evidence type="ECO:0000313" key="2">
    <source>
        <dbReference type="EMBL" id="KAL2750227.1"/>
    </source>
</evidence>
<protein>
    <recommendedName>
        <fullName evidence="4">Secreted protein</fullName>
    </recommendedName>
</protein>
<reference evidence="2 3" key="1">
    <citation type="journal article" date="2024" name="Ann. Entomol. Soc. Am.">
        <title>Genomic analyses of the southern and eastern yellowjacket wasps (Hymenoptera: Vespidae) reveal evolutionary signatures of social life.</title>
        <authorList>
            <person name="Catto M.A."/>
            <person name="Caine P.B."/>
            <person name="Orr S.E."/>
            <person name="Hunt B.G."/>
            <person name="Goodisman M.A.D."/>
        </authorList>
    </citation>
    <scope>NUCLEOTIDE SEQUENCE [LARGE SCALE GENOMIC DNA]</scope>
    <source>
        <strain evidence="2">232</strain>
        <tissue evidence="2">Head and thorax</tissue>
    </source>
</reference>
<gene>
    <name evidence="2" type="ORF">V1477_001546</name>
</gene>
<dbReference type="Proteomes" id="UP001607303">
    <property type="component" value="Unassembled WGS sequence"/>
</dbReference>
<comment type="caution">
    <text evidence="2">The sequence shown here is derived from an EMBL/GenBank/DDBJ whole genome shotgun (WGS) entry which is preliminary data.</text>
</comment>
<organism evidence="2 3">
    <name type="scientific">Vespula maculifrons</name>
    <name type="common">Eastern yellow jacket</name>
    <name type="synonym">Wasp</name>
    <dbReference type="NCBI Taxonomy" id="7453"/>
    <lineage>
        <taxon>Eukaryota</taxon>
        <taxon>Metazoa</taxon>
        <taxon>Ecdysozoa</taxon>
        <taxon>Arthropoda</taxon>
        <taxon>Hexapoda</taxon>
        <taxon>Insecta</taxon>
        <taxon>Pterygota</taxon>
        <taxon>Neoptera</taxon>
        <taxon>Endopterygota</taxon>
        <taxon>Hymenoptera</taxon>
        <taxon>Apocrita</taxon>
        <taxon>Aculeata</taxon>
        <taxon>Vespoidea</taxon>
        <taxon>Vespidae</taxon>
        <taxon>Vespinae</taxon>
        <taxon>Vespula</taxon>
    </lineage>
</organism>
<dbReference type="EMBL" id="JAYRBN010000022">
    <property type="protein sequence ID" value="KAL2750227.1"/>
    <property type="molecule type" value="Genomic_DNA"/>
</dbReference>
<dbReference type="AlphaFoldDB" id="A0ABD2CYR7"/>
<proteinExistence type="predicted"/>
<sequence length="67" mass="7894">MHLRITIFPTYLVFFHLSFPYQTNDGIGQLDETIDIVFHAVLPHTSREVNIPYIHLKKRGPHNSRNH</sequence>
<evidence type="ECO:0008006" key="4">
    <source>
        <dbReference type="Google" id="ProtNLM"/>
    </source>
</evidence>
<name>A0ABD2CYR7_VESMC</name>
<feature type="chain" id="PRO_5044879604" description="Secreted protein" evidence="1">
    <location>
        <begin position="21"/>
        <end position="67"/>
    </location>
</feature>
<evidence type="ECO:0000256" key="1">
    <source>
        <dbReference type="SAM" id="SignalP"/>
    </source>
</evidence>
<keyword evidence="1" id="KW-0732">Signal</keyword>
<evidence type="ECO:0000313" key="3">
    <source>
        <dbReference type="Proteomes" id="UP001607303"/>
    </source>
</evidence>